<gene>
    <name evidence="2" type="ORF">DM48_342</name>
</gene>
<comment type="caution">
    <text evidence="2">The sequence shown here is derived from an EMBL/GenBank/DDBJ whole genome shotgun (WGS) entry which is preliminary data.</text>
</comment>
<evidence type="ECO:0000313" key="2">
    <source>
        <dbReference type="EMBL" id="KGC13849.1"/>
    </source>
</evidence>
<proteinExistence type="predicted"/>
<feature type="domain" description="dATP/dGTP diphosphohydrolase N-terminal" evidence="1">
    <location>
        <begin position="5"/>
        <end position="103"/>
    </location>
</feature>
<dbReference type="AlphaFoldDB" id="A0AAW3EY71"/>
<evidence type="ECO:0000259" key="1">
    <source>
        <dbReference type="Pfam" id="PF18909"/>
    </source>
</evidence>
<dbReference type="Pfam" id="PF18909">
    <property type="entry name" value="dGTP_diPhyd_N"/>
    <property type="match status" value="1"/>
</dbReference>
<evidence type="ECO:0000313" key="3">
    <source>
        <dbReference type="Proteomes" id="UP000029590"/>
    </source>
</evidence>
<dbReference type="RefSeq" id="WP_059443185.1">
    <property type="nucleotide sequence ID" value="NZ_KN150850.1"/>
</dbReference>
<name>A0AAW3EY71_BURGA</name>
<dbReference type="InterPro" id="IPR044038">
    <property type="entry name" value="dATP/dGTP_diPOhydrolase_N"/>
</dbReference>
<sequence>MSKENPKDAIAVNKMPSHLVSPIVKAYQAIASFLGNVKYGAWNYRVAGARASVYRAALDRHMDAWWEGEELDAMDGTPHLANALACIGILIDAKHAGKLIDDRPPSLGPELANVRAEFEAMMPKIREQYADRDPRHYTINDAMNEHAAREEDARLIESSNSSAIVQI</sequence>
<protein>
    <recommendedName>
        <fullName evidence="1">dATP/dGTP diphosphohydrolase N-terminal domain-containing protein</fullName>
    </recommendedName>
</protein>
<dbReference type="Proteomes" id="UP000029590">
    <property type="component" value="Unassembled WGS sequence"/>
</dbReference>
<accession>A0AAW3EY71</accession>
<reference evidence="2 3" key="1">
    <citation type="submission" date="2014-04" db="EMBL/GenBank/DDBJ databases">
        <authorList>
            <person name="Bishop-Lilly K.A."/>
            <person name="Broomall S.M."/>
            <person name="Chain P.S."/>
            <person name="Chertkov O."/>
            <person name="Coyne S.R."/>
            <person name="Daligault H.E."/>
            <person name="Davenport K.W."/>
            <person name="Erkkila T."/>
            <person name="Frey K.G."/>
            <person name="Gibbons H.S."/>
            <person name="Gu W."/>
            <person name="Jaissle J."/>
            <person name="Johnson S.L."/>
            <person name="Koroleva G.I."/>
            <person name="Ladner J.T."/>
            <person name="Lo C.-C."/>
            <person name="Minogue T.D."/>
            <person name="Munk C."/>
            <person name="Palacios G.F."/>
            <person name="Redden C.L."/>
            <person name="Rosenzweig C.N."/>
            <person name="Scholz M.B."/>
            <person name="Teshima H."/>
            <person name="Xu Y."/>
        </authorList>
    </citation>
    <scope>NUCLEOTIDE SEQUENCE [LARGE SCALE GENOMIC DNA]</scope>
    <source>
        <strain evidence="3">gladioli</strain>
    </source>
</reference>
<dbReference type="EMBL" id="JPGG01000016">
    <property type="protein sequence ID" value="KGC13849.1"/>
    <property type="molecule type" value="Genomic_DNA"/>
</dbReference>
<organism evidence="2 3">
    <name type="scientific">Burkholderia gladioli</name>
    <name type="common">Pseudomonas marginata</name>
    <name type="synonym">Phytomonas marginata</name>
    <dbReference type="NCBI Taxonomy" id="28095"/>
    <lineage>
        <taxon>Bacteria</taxon>
        <taxon>Pseudomonadati</taxon>
        <taxon>Pseudomonadota</taxon>
        <taxon>Betaproteobacteria</taxon>
        <taxon>Burkholderiales</taxon>
        <taxon>Burkholderiaceae</taxon>
        <taxon>Burkholderia</taxon>
    </lineage>
</organism>